<dbReference type="EMBL" id="CP044205">
    <property type="protein sequence ID" value="QFY44022.1"/>
    <property type="molecule type" value="Genomic_DNA"/>
</dbReference>
<dbReference type="Proteomes" id="UP000325755">
    <property type="component" value="Chromosome"/>
</dbReference>
<reference evidence="1 2" key="1">
    <citation type="submission" date="2019-09" db="EMBL/GenBank/DDBJ databases">
        <title>Ecophysiology of the spiral-shaped methanotroph Methylospira mobilis as revealed by the complete genome sequence.</title>
        <authorList>
            <person name="Oshkin I.Y."/>
            <person name="Dedysh S.N."/>
            <person name="Miroshnikov K."/>
            <person name="Danilova O.V."/>
            <person name="Hakobyan A."/>
            <person name="Liesack W."/>
        </authorList>
    </citation>
    <scope>NUCLEOTIDE SEQUENCE [LARGE SCALE GENOMIC DNA]</scope>
    <source>
        <strain evidence="1 2">Shm1</strain>
    </source>
</reference>
<dbReference type="KEGG" id="mmob:F6R98_16440"/>
<accession>A0A5Q0BLL6</accession>
<organism evidence="1 2">
    <name type="scientific">Candidatus Methylospira mobilis</name>
    <dbReference type="NCBI Taxonomy" id="1808979"/>
    <lineage>
        <taxon>Bacteria</taxon>
        <taxon>Pseudomonadati</taxon>
        <taxon>Pseudomonadota</taxon>
        <taxon>Gammaproteobacteria</taxon>
        <taxon>Methylococcales</taxon>
        <taxon>Methylococcaceae</taxon>
        <taxon>Candidatus Methylospira</taxon>
    </lineage>
</organism>
<protein>
    <submittedName>
        <fullName evidence="1">Uncharacterized protein</fullName>
    </submittedName>
</protein>
<dbReference type="AlphaFoldDB" id="A0A5Q0BLL6"/>
<sequence>MKNYPEPALRKIAIASYFCNNPRAFPSFSFFVDPELPDIVPPDRDHAQQLHLEKVLEFAGCKSSASSYLKYLAAKFTLERKIASEYPDMIARYAPPTRGDSKIEAAFDEFRGSFERETSSLETVSEGNRRYQVQRRIVTIEDAKYECVAGIDSQVIAAISEDVEFEKIESVSYSEPDNAFSQFSDGTIFRLRRLRG</sequence>
<dbReference type="InParanoid" id="A0A5Q0BLL6"/>
<gene>
    <name evidence="1" type="ORF">F6R98_16440</name>
</gene>
<dbReference type="RefSeq" id="WP_153249993.1">
    <property type="nucleotide sequence ID" value="NZ_CP044205.1"/>
</dbReference>
<keyword evidence="2" id="KW-1185">Reference proteome</keyword>
<evidence type="ECO:0000313" key="1">
    <source>
        <dbReference type="EMBL" id="QFY44022.1"/>
    </source>
</evidence>
<proteinExistence type="predicted"/>
<evidence type="ECO:0000313" key="2">
    <source>
        <dbReference type="Proteomes" id="UP000325755"/>
    </source>
</evidence>
<name>A0A5Q0BLL6_9GAMM</name>